<feature type="compositionally biased region" description="Polar residues" evidence="2">
    <location>
        <begin position="337"/>
        <end position="346"/>
    </location>
</feature>
<feature type="region of interest" description="Disordered" evidence="2">
    <location>
        <begin position="514"/>
        <end position="534"/>
    </location>
</feature>
<reference evidence="5" key="3">
    <citation type="submission" date="2010-09" db="EMBL/GenBank/DDBJ databases">
        <title>Annotation of Gaeumannomyces graminis var. tritici R3-111a-1.</title>
        <authorList>
            <consortium name="The Broad Institute Genome Sequencing Platform"/>
            <person name="Ma L.-J."/>
            <person name="Dead R."/>
            <person name="Young S.K."/>
            <person name="Zeng Q."/>
            <person name="Gargeya S."/>
            <person name="Fitzgerald M."/>
            <person name="Haas B."/>
            <person name="Abouelleil A."/>
            <person name="Alvarado L."/>
            <person name="Arachchi H.M."/>
            <person name="Berlin A."/>
            <person name="Brown A."/>
            <person name="Chapman S.B."/>
            <person name="Chen Z."/>
            <person name="Dunbar C."/>
            <person name="Freedman E."/>
            <person name="Gearin G."/>
            <person name="Gellesch M."/>
            <person name="Goldberg J."/>
            <person name="Griggs A."/>
            <person name="Gujja S."/>
            <person name="Heiman D."/>
            <person name="Howarth C."/>
            <person name="Larson L."/>
            <person name="Lui A."/>
            <person name="MacDonald P.J.P."/>
            <person name="Mehta T."/>
            <person name="Montmayeur A."/>
            <person name="Murphy C."/>
            <person name="Neiman D."/>
            <person name="Pearson M."/>
            <person name="Priest M."/>
            <person name="Roberts A."/>
            <person name="Saif S."/>
            <person name="Shea T."/>
            <person name="Shenoy N."/>
            <person name="Sisk P."/>
            <person name="Stolte C."/>
            <person name="Sykes S."/>
            <person name="Yandava C."/>
            <person name="Wortman J."/>
            <person name="Nusbaum C."/>
            <person name="Birren B."/>
        </authorList>
    </citation>
    <scope>NUCLEOTIDE SEQUENCE</scope>
    <source>
        <strain evidence="5">R3-111a-1</strain>
    </source>
</reference>
<feature type="region of interest" description="Disordered" evidence="2">
    <location>
        <begin position="310"/>
        <end position="346"/>
    </location>
</feature>
<proteinExistence type="predicted"/>
<feature type="transmembrane region" description="Helical" evidence="3">
    <location>
        <begin position="232"/>
        <end position="257"/>
    </location>
</feature>
<dbReference type="PROSITE" id="PS50089">
    <property type="entry name" value="ZF_RING_2"/>
    <property type="match status" value="1"/>
</dbReference>
<dbReference type="InterPro" id="IPR051826">
    <property type="entry name" value="E3_ubiquitin-ligase_domain"/>
</dbReference>
<evidence type="ECO:0000313" key="5">
    <source>
        <dbReference type="EMBL" id="EJT73958.1"/>
    </source>
</evidence>
<dbReference type="PANTHER" id="PTHR22765">
    <property type="entry name" value="RING FINGER AND PROTEASE ASSOCIATED DOMAIN-CONTAINING"/>
    <property type="match status" value="1"/>
</dbReference>
<reference evidence="6" key="4">
    <citation type="journal article" date="2015" name="G3 (Bethesda)">
        <title>Genome sequences of three phytopathogenic species of the Magnaporthaceae family of fungi.</title>
        <authorList>
            <person name="Okagaki L.H."/>
            <person name="Nunes C.C."/>
            <person name="Sailsbery J."/>
            <person name="Clay B."/>
            <person name="Brown D."/>
            <person name="John T."/>
            <person name="Oh Y."/>
            <person name="Young N."/>
            <person name="Fitzgerald M."/>
            <person name="Haas B.J."/>
            <person name="Zeng Q."/>
            <person name="Young S."/>
            <person name="Adiconis X."/>
            <person name="Fan L."/>
            <person name="Levin J.Z."/>
            <person name="Mitchell T.K."/>
            <person name="Okubara P.A."/>
            <person name="Farman M.L."/>
            <person name="Kohn L.M."/>
            <person name="Birren B."/>
            <person name="Ma L.-J."/>
            <person name="Dean R.A."/>
        </authorList>
    </citation>
    <scope>NUCLEOTIDE SEQUENCE</scope>
    <source>
        <strain evidence="6">R3-111a-1</strain>
    </source>
</reference>
<dbReference type="Proteomes" id="UP000006039">
    <property type="component" value="Unassembled WGS sequence"/>
</dbReference>
<dbReference type="InterPro" id="IPR013083">
    <property type="entry name" value="Znf_RING/FYVE/PHD"/>
</dbReference>
<keyword evidence="7" id="KW-1185">Reference proteome</keyword>
<dbReference type="GeneID" id="20348268"/>
<protein>
    <recommendedName>
        <fullName evidence="4">RING-type domain-containing protein</fullName>
    </recommendedName>
</protein>
<evidence type="ECO:0000256" key="3">
    <source>
        <dbReference type="SAM" id="Phobius"/>
    </source>
</evidence>
<dbReference type="GO" id="GO:0005737">
    <property type="term" value="C:cytoplasm"/>
    <property type="evidence" value="ECO:0007669"/>
    <property type="project" value="TreeGrafter"/>
</dbReference>
<keyword evidence="1" id="KW-0862">Zinc</keyword>
<dbReference type="GO" id="GO:0006511">
    <property type="term" value="P:ubiquitin-dependent protein catabolic process"/>
    <property type="evidence" value="ECO:0007669"/>
    <property type="project" value="TreeGrafter"/>
</dbReference>
<reference evidence="6" key="5">
    <citation type="submission" date="2018-04" db="UniProtKB">
        <authorList>
            <consortium name="EnsemblFungi"/>
        </authorList>
    </citation>
    <scope>IDENTIFICATION</scope>
    <source>
        <strain evidence="6">R3-111a-1</strain>
    </source>
</reference>
<dbReference type="GO" id="GO:0061630">
    <property type="term" value="F:ubiquitin protein ligase activity"/>
    <property type="evidence" value="ECO:0007669"/>
    <property type="project" value="TreeGrafter"/>
</dbReference>
<dbReference type="eggNOG" id="KOG0800">
    <property type="taxonomic scope" value="Eukaryota"/>
</dbReference>
<dbReference type="PANTHER" id="PTHR22765:SF416">
    <property type="entry name" value="E3 UBIQUITIN-PROTEIN LIGASE GODZILLA"/>
    <property type="match status" value="1"/>
</dbReference>
<name>J3P2R5_GAET3</name>
<keyword evidence="3" id="KW-1133">Transmembrane helix</keyword>
<dbReference type="GO" id="GO:0008270">
    <property type="term" value="F:zinc ion binding"/>
    <property type="evidence" value="ECO:0007669"/>
    <property type="project" value="UniProtKB-KW"/>
</dbReference>
<keyword evidence="3" id="KW-0812">Transmembrane</keyword>
<evidence type="ECO:0000259" key="4">
    <source>
        <dbReference type="PROSITE" id="PS50089"/>
    </source>
</evidence>
<keyword evidence="3" id="KW-0472">Membrane</keyword>
<gene>
    <name evidence="6" type="primary">20348268</name>
    <name evidence="5" type="ORF">GGTG_07810</name>
</gene>
<dbReference type="SMART" id="SM00184">
    <property type="entry name" value="RING"/>
    <property type="match status" value="1"/>
</dbReference>
<evidence type="ECO:0000313" key="7">
    <source>
        <dbReference type="Proteomes" id="UP000006039"/>
    </source>
</evidence>
<dbReference type="EMBL" id="GL385398">
    <property type="protein sequence ID" value="EJT73958.1"/>
    <property type="molecule type" value="Genomic_DNA"/>
</dbReference>
<dbReference type="RefSeq" id="XP_009223901.1">
    <property type="nucleotide sequence ID" value="XM_009225637.1"/>
</dbReference>
<evidence type="ECO:0000256" key="2">
    <source>
        <dbReference type="SAM" id="MobiDB-lite"/>
    </source>
</evidence>
<reference evidence="5" key="2">
    <citation type="submission" date="2010-07" db="EMBL/GenBank/DDBJ databases">
        <authorList>
            <consortium name="The Broad Institute Genome Sequencing Platform"/>
            <consortium name="Broad Institute Genome Sequencing Center for Infectious Disease"/>
            <person name="Ma L.-J."/>
            <person name="Dead R."/>
            <person name="Young S."/>
            <person name="Zeng Q."/>
            <person name="Koehrsen M."/>
            <person name="Alvarado L."/>
            <person name="Berlin A."/>
            <person name="Chapman S.B."/>
            <person name="Chen Z."/>
            <person name="Freedman E."/>
            <person name="Gellesch M."/>
            <person name="Goldberg J."/>
            <person name="Griggs A."/>
            <person name="Gujja S."/>
            <person name="Heilman E.R."/>
            <person name="Heiman D."/>
            <person name="Hepburn T."/>
            <person name="Howarth C."/>
            <person name="Jen D."/>
            <person name="Larson L."/>
            <person name="Mehta T."/>
            <person name="Neiman D."/>
            <person name="Pearson M."/>
            <person name="Roberts A."/>
            <person name="Saif S."/>
            <person name="Shea T."/>
            <person name="Shenoy N."/>
            <person name="Sisk P."/>
            <person name="Stolte C."/>
            <person name="Sykes S."/>
            <person name="Walk T."/>
            <person name="White J."/>
            <person name="Yandava C."/>
            <person name="Haas B."/>
            <person name="Nusbaum C."/>
            <person name="Birren B."/>
        </authorList>
    </citation>
    <scope>NUCLEOTIDE SEQUENCE</scope>
    <source>
        <strain evidence="5">R3-111a-1</strain>
    </source>
</reference>
<dbReference type="EnsemblFungi" id="EJT73958">
    <property type="protein sequence ID" value="EJT73958"/>
    <property type="gene ID" value="GGTG_07810"/>
</dbReference>
<dbReference type="CDD" id="cd16448">
    <property type="entry name" value="RING-H2"/>
    <property type="match status" value="1"/>
</dbReference>
<keyword evidence="1" id="KW-0863">Zinc-finger</keyword>
<dbReference type="OrthoDB" id="21204at2759"/>
<evidence type="ECO:0000313" key="6">
    <source>
        <dbReference type="EnsemblFungi" id="EJT73958"/>
    </source>
</evidence>
<reference evidence="7" key="1">
    <citation type="submission" date="2010-07" db="EMBL/GenBank/DDBJ databases">
        <title>The genome sequence of Gaeumannomyces graminis var. tritici strain R3-111a-1.</title>
        <authorList>
            <consortium name="The Broad Institute Genome Sequencing Platform"/>
            <person name="Ma L.-J."/>
            <person name="Dead R."/>
            <person name="Young S."/>
            <person name="Zeng Q."/>
            <person name="Koehrsen M."/>
            <person name="Alvarado L."/>
            <person name="Berlin A."/>
            <person name="Chapman S.B."/>
            <person name="Chen Z."/>
            <person name="Freedman E."/>
            <person name="Gellesch M."/>
            <person name="Goldberg J."/>
            <person name="Griggs A."/>
            <person name="Gujja S."/>
            <person name="Heilman E.R."/>
            <person name="Heiman D."/>
            <person name="Hepburn T."/>
            <person name="Howarth C."/>
            <person name="Jen D."/>
            <person name="Larson L."/>
            <person name="Mehta T."/>
            <person name="Neiman D."/>
            <person name="Pearson M."/>
            <person name="Roberts A."/>
            <person name="Saif S."/>
            <person name="Shea T."/>
            <person name="Shenoy N."/>
            <person name="Sisk P."/>
            <person name="Stolte C."/>
            <person name="Sykes S."/>
            <person name="Walk T."/>
            <person name="White J."/>
            <person name="Yandava C."/>
            <person name="Haas B."/>
            <person name="Nusbaum C."/>
            <person name="Birren B."/>
        </authorList>
    </citation>
    <scope>NUCLEOTIDE SEQUENCE [LARGE SCALE GENOMIC DNA]</scope>
    <source>
        <strain evidence="7">R3-111a-1</strain>
    </source>
</reference>
<dbReference type="Pfam" id="PF13639">
    <property type="entry name" value="zf-RING_2"/>
    <property type="match status" value="1"/>
</dbReference>
<accession>J3P2R5</accession>
<feature type="domain" description="RING-type" evidence="4">
    <location>
        <begin position="356"/>
        <end position="399"/>
    </location>
</feature>
<dbReference type="STRING" id="644352.J3P2R5"/>
<organism evidence="5">
    <name type="scientific">Gaeumannomyces tritici (strain R3-111a-1)</name>
    <name type="common">Wheat and barley take-all root rot fungus</name>
    <name type="synonym">Gaeumannomyces graminis var. tritici</name>
    <dbReference type="NCBI Taxonomy" id="644352"/>
    <lineage>
        <taxon>Eukaryota</taxon>
        <taxon>Fungi</taxon>
        <taxon>Dikarya</taxon>
        <taxon>Ascomycota</taxon>
        <taxon>Pezizomycotina</taxon>
        <taxon>Sordariomycetes</taxon>
        <taxon>Sordariomycetidae</taxon>
        <taxon>Magnaporthales</taxon>
        <taxon>Magnaporthaceae</taxon>
        <taxon>Gaeumannomyces</taxon>
    </lineage>
</organism>
<dbReference type="AlphaFoldDB" id="J3P2R5"/>
<keyword evidence="1" id="KW-0479">Metal-binding</keyword>
<dbReference type="VEuPathDB" id="FungiDB:GGTG_07810"/>
<dbReference type="Gene3D" id="3.30.40.10">
    <property type="entry name" value="Zinc/RING finger domain, C3HC4 (zinc finger)"/>
    <property type="match status" value="1"/>
</dbReference>
<evidence type="ECO:0000256" key="1">
    <source>
        <dbReference type="PROSITE-ProRule" id="PRU00175"/>
    </source>
</evidence>
<dbReference type="InterPro" id="IPR001841">
    <property type="entry name" value="Znf_RING"/>
</dbReference>
<sequence length="584" mass="63756">MLYTTALADISNVVLLLSNPAWYGHSSAQSTVVQNITASSNRLAYSSHFSHQQVTTLAAEYISSSQDIQGLLYVPDLGSGDPCRDIVRPYLPALAARRADLPPAFINLIGLAPWVTPQCTQSFLASARKDPIRAFIFYHPGPNNTLTPPPASSAAWDLEDDDAWRVDNRFPIVAVPGSVGAEMMNQLSLYSGNMTTVPFGQMISDLYDPSEEDYLRIWTQVNITKDRKLNSMWILIPVVLGLLLSAFIGTSLTMHLIQRRRRASLRRRVQNGEVNLESLGITRLTVPIHHIQTFPLFTYSFRPDCSIEMPATPDRAKLEPISPVSPTTGMSDEKSSSGRSTRPNGNFSSLDYQPKCYICLVEYVDRQTVIRELPCGHIFHPDCIDELLSRVSSLCPLCKASMLPPGYSPRITNQMVRREMSTRRLRSSIDAGAAGRARAPSARGLKRARLLGWLSGVVDRVAPPSSTSTAAPAVVAQAPAPAPLPSVVVPAPPRQVYTPMAAAEPELVARGERLPPSYEPQTPVAGSSVMHGSRHGDMSPLIRQEMSLGPGRGSPRGDALPASCKFGPPFQRGMTHAQILECKS</sequence>
<dbReference type="SUPFAM" id="SSF57850">
    <property type="entry name" value="RING/U-box"/>
    <property type="match status" value="1"/>
</dbReference>